<organism evidence="1">
    <name type="scientific">Siphoviridae sp. ct6YY1</name>
    <dbReference type="NCBI Taxonomy" id="2825343"/>
    <lineage>
        <taxon>Viruses</taxon>
        <taxon>Duplodnaviria</taxon>
        <taxon>Heunggongvirae</taxon>
        <taxon>Uroviricota</taxon>
        <taxon>Caudoviricetes</taxon>
    </lineage>
</organism>
<accession>A0A8S5V2W3</accession>
<reference evidence="1" key="1">
    <citation type="journal article" date="2021" name="Proc. Natl. Acad. Sci. U.S.A.">
        <title>A Catalog of Tens of Thousands of Viruses from Human Metagenomes Reveals Hidden Associations with Chronic Diseases.</title>
        <authorList>
            <person name="Tisza M.J."/>
            <person name="Buck C.B."/>
        </authorList>
    </citation>
    <scope>NUCLEOTIDE SEQUENCE</scope>
    <source>
        <strain evidence="1">Ct6YY1</strain>
    </source>
</reference>
<dbReference type="EMBL" id="BK016186">
    <property type="protein sequence ID" value="DAG01065.1"/>
    <property type="molecule type" value="Genomic_DNA"/>
</dbReference>
<proteinExistence type="predicted"/>
<evidence type="ECO:0000313" key="1">
    <source>
        <dbReference type="EMBL" id="DAG01065.1"/>
    </source>
</evidence>
<protein>
    <submittedName>
        <fullName evidence="1">Uncharacterized protein</fullName>
    </submittedName>
</protein>
<name>A0A8S5V2W3_9CAUD</name>
<sequence length="116" mass="12684">MSDTARHVAAKPEWTAENIPPAAQSVVKLAARRLYTNPDRMTREQAGDYSFGLDSSVTKADVFTPSELATLKAFAPSAQTGGLRVVSTRRDDVGPYFGERVPDGTRYGFPWYGGWA</sequence>